<dbReference type="EMBL" id="PEZV01000033">
    <property type="protein sequence ID" value="PIT97140.1"/>
    <property type="molecule type" value="Genomic_DNA"/>
</dbReference>
<protein>
    <submittedName>
        <fullName evidence="1">Uncharacterized protein</fullName>
    </submittedName>
</protein>
<name>A0A2M6WWI5_9BACT</name>
<proteinExistence type="predicted"/>
<dbReference type="AlphaFoldDB" id="A0A2M6WWI5"/>
<sequence>MQIRLEKDALNVKDKSALIKFSQKTEVNDILLEGEGEYEIGGVIVTGIDKNSYIFDIDDISLGYMDFNEKVDPEMVEKLSNVEALIVCLDGELDKVLDAISQIEPRVAIFVGDQKAEEKLSHSSTKFEKTESLKLAKSDLTDEETKNYFFQVNARE</sequence>
<comment type="caution">
    <text evidence="1">The sequence shown here is derived from an EMBL/GenBank/DDBJ whole genome shotgun (WGS) entry which is preliminary data.</text>
</comment>
<organism evidence="1 2">
    <name type="scientific">Candidatus Berkelbacteria bacterium CG10_big_fil_rev_8_21_14_0_10_41_12</name>
    <dbReference type="NCBI Taxonomy" id="1974513"/>
    <lineage>
        <taxon>Bacteria</taxon>
        <taxon>Candidatus Berkelbacteria</taxon>
    </lineage>
</organism>
<reference evidence="2" key="1">
    <citation type="submission" date="2017-09" db="EMBL/GenBank/DDBJ databases">
        <title>Depth-based differentiation of microbial function through sediment-hosted aquifers and enrichment of novel symbionts in the deep terrestrial subsurface.</title>
        <authorList>
            <person name="Probst A.J."/>
            <person name="Ladd B."/>
            <person name="Jarett J.K."/>
            <person name="Geller-Mcgrath D.E."/>
            <person name="Sieber C.M.K."/>
            <person name="Emerson J.B."/>
            <person name="Anantharaman K."/>
            <person name="Thomas B.C."/>
            <person name="Malmstrom R."/>
            <person name="Stieglmeier M."/>
            <person name="Klingl A."/>
            <person name="Woyke T."/>
            <person name="Ryan C.M."/>
            <person name="Banfield J.F."/>
        </authorList>
    </citation>
    <scope>NUCLEOTIDE SEQUENCE [LARGE SCALE GENOMIC DNA]</scope>
</reference>
<accession>A0A2M6WWI5</accession>
<dbReference type="Proteomes" id="UP000228596">
    <property type="component" value="Unassembled WGS sequence"/>
</dbReference>
<gene>
    <name evidence="1" type="ORF">COT77_03040</name>
</gene>
<evidence type="ECO:0000313" key="2">
    <source>
        <dbReference type="Proteomes" id="UP000228596"/>
    </source>
</evidence>
<evidence type="ECO:0000313" key="1">
    <source>
        <dbReference type="EMBL" id="PIT97140.1"/>
    </source>
</evidence>